<dbReference type="AlphaFoldDB" id="A0A4C1ZDS1"/>
<organism evidence="2 3">
    <name type="scientific">Eumeta variegata</name>
    <name type="common">Bagworm moth</name>
    <name type="synonym">Eumeta japonica</name>
    <dbReference type="NCBI Taxonomy" id="151549"/>
    <lineage>
        <taxon>Eukaryota</taxon>
        <taxon>Metazoa</taxon>
        <taxon>Ecdysozoa</taxon>
        <taxon>Arthropoda</taxon>
        <taxon>Hexapoda</taxon>
        <taxon>Insecta</taxon>
        <taxon>Pterygota</taxon>
        <taxon>Neoptera</taxon>
        <taxon>Endopterygota</taxon>
        <taxon>Lepidoptera</taxon>
        <taxon>Glossata</taxon>
        <taxon>Ditrysia</taxon>
        <taxon>Tineoidea</taxon>
        <taxon>Psychidae</taxon>
        <taxon>Oiketicinae</taxon>
        <taxon>Eumeta</taxon>
    </lineage>
</organism>
<evidence type="ECO:0000256" key="1">
    <source>
        <dbReference type="SAM" id="MobiDB-lite"/>
    </source>
</evidence>
<dbReference type="EMBL" id="BGZK01001743">
    <property type="protein sequence ID" value="GBP85532.1"/>
    <property type="molecule type" value="Genomic_DNA"/>
</dbReference>
<comment type="caution">
    <text evidence="2">The sequence shown here is derived from an EMBL/GenBank/DDBJ whole genome shotgun (WGS) entry which is preliminary data.</text>
</comment>
<evidence type="ECO:0000313" key="3">
    <source>
        <dbReference type="Proteomes" id="UP000299102"/>
    </source>
</evidence>
<protein>
    <submittedName>
        <fullName evidence="2">Uncharacterized protein</fullName>
    </submittedName>
</protein>
<evidence type="ECO:0000313" key="2">
    <source>
        <dbReference type="EMBL" id="GBP85532.1"/>
    </source>
</evidence>
<name>A0A4C1ZDS1_EUMVA</name>
<feature type="compositionally biased region" description="Basic and acidic residues" evidence="1">
    <location>
        <begin position="71"/>
        <end position="90"/>
    </location>
</feature>
<proteinExistence type="predicted"/>
<reference evidence="2 3" key="1">
    <citation type="journal article" date="2019" name="Commun. Biol.">
        <title>The bagworm genome reveals a unique fibroin gene that provides high tensile strength.</title>
        <authorList>
            <person name="Kono N."/>
            <person name="Nakamura H."/>
            <person name="Ohtoshi R."/>
            <person name="Tomita M."/>
            <person name="Numata K."/>
            <person name="Arakawa K."/>
        </authorList>
    </citation>
    <scope>NUCLEOTIDE SEQUENCE [LARGE SCALE GENOMIC DNA]</scope>
</reference>
<feature type="region of interest" description="Disordered" evidence="1">
    <location>
        <begin position="71"/>
        <end position="100"/>
    </location>
</feature>
<accession>A0A4C1ZDS1</accession>
<gene>
    <name evidence="2" type="ORF">EVAR_53757_1</name>
</gene>
<sequence>MVMMVVAMVVNDRYRTAANRCTDRVALCVEYSKCMAMPPRLQCMQLICAGRCAIYELHRWESVAVLAKPLTHGEETAPRIEPEPPREINRRGPPRPAPAR</sequence>
<dbReference type="Proteomes" id="UP000299102">
    <property type="component" value="Unassembled WGS sequence"/>
</dbReference>
<keyword evidence="3" id="KW-1185">Reference proteome</keyword>